<accession>A0AA36BCU0</accession>
<dbReference type="AlphaFoldDB" id="A0AA36BCU0"/>
<reference evidence="1" key="1">
    <citation type="submission" date="2023-08" db="EMBL/GenBank/DDBJ databases">
        <authorList>
            <person name="Alioto T."/>
            <person name="Alioto T."/>
            <person name="Gomez Garrido J."/>
        </authorList>
    </citation>
    <scope>NUCLEOTIDE SEQUENCE</scope>
</reference>
<sequence length="67" mass="7866">MVMRYVLCKRMRLLSIDLDSIENDILLLQNLFDCKLDVMSVEVRLVLIDLKADDSLKKKQREGKLVE</sequence>
<dbReference type="EMBL" id="OX597825">
    <property type="protein sequence ID" value="CAI9731231.1"/>
    <property type="molecule type" value="Genomic_DNA"/>
</dbReference>
<protein>
    <submittedName>
        <fullName evidence="1">Uncharacterized protein</fullName>
    </submittedName>
</protein>
<organism evidence="1 2">
    <name type="scientific">Octopus vulgaris</name>
    <name type="common">Common octopus</name>
    <dbReference type="NCBI Taxonomy" id="6645"/>
    <lineage>
        <taxon>Eukaryota</taxon>
        <taxon>Metazoa</taxon>
        <taxon>Spiralia</taxon>
        <taxon>Lophotrochozoa</taxon>
        <taxon>Mollusca</taxon>
        <taxon>Cephalopoda</taxon>
        <taxon>Coleoidea</taxon>
        <taxon>Octopodiformes</taxon>
        <taxon>Octopoda</taxon>
        <taxon>Incirrata</taxon>
        <taxon>Octopodidae</taxon>
        <taxon>Octopus</taxon>
    </lineage>
</organism>
<proteinExistence type="predicted"/>
<name>A0AA36BCU0_OCTVU</name>
<gene>
    <name evidence="1" type="ORF">OCTVUL_1B023578</name>
</gene>
<evidence type="ECO:0000313" key="1">
    <source>
        <dbReference type="EMBL" id="CAI9731231.1"/>
    </source>
</evidence>
<evidence type="ECO:0000313" key="2">
    <source>
        <dbReference type="Proteomes" id="UP001162480"/>
    </source>
</evidence>
<keyword evidence="2" id="KW-1185">Reference proteome</keyword>
<dbReference type="Proteomes" id="UP001162480">
    <property type="component" value="Chromosome 12"/>
</dbReference>